<dbReference type="EMBL" id="GL871116">
    <property type="protein sequence ID" value="EGC34015.1"/>
    <property type="molecule type" value="Genomic_DNA"/>
</dbReference>
<evidence type="ECO:0000313" key="2">
    <source>
        <dbReference type="Proteomes" id="UP000001064"/>
    </source>
</evidence>
<sequence length="461" mass="52914">MISLKNLRIERVNSFYINILAPNLKECSIVQCQKFKFPIELKQNQIYSSIEAPEIEEFNFRNSLSAFPSLNSNLERLYQIYPNLIKIDLSFAKFKNLEINFQHPFLKIFIAKQVDLYKITFDGESKLEILNVRGSSLSGGIGIKHPSFFKSLRVLKKDSHVHLDSSYIGTYYPGLMAIGSGALSSYFIKDLTTKISILGYTSQVDSFSFKGDFFGLFDIGITKNNQENDRFPLIANRSSTLLFIIDTSNSLLTDLENIFIHCNKYYKEKIEELLYLGGIKPLLLVLCDDKEFDGTTLKDTQLLDRIEVFKLKYKIEAQTIIYHFNKSQIDDSLISMESVEKEIISDDFKSQLFKIVKENHRLIQSNKSQSVLTISFSLGKISDTIQYVNLQKSLSTNELLLNVCSKYNINPKNFIFTYSKVGSPTPQKRIDLENTTIEGLMLVLSGSLKQIYLERKSFKLK</sequence>
<dbReference type="KEGG" id="dpp:DICPUDRAFT_153849"/>
<reference evidence="2" key="1">
    <citation type="journal article" date="2011" name="Genome Biol.">
        <title>Comparative genomics of the social amoebae Dictyostelium discoideum and Dictyostelium purpureum.</title>
        <authorList>
            <consortium name="US DOE Joint Genome Institute (JGI-PGF)"/>
            <person name="Sucgang R."/>
            <person name="Kuo A."/>
            <person name="Tian X."/>
            <person name="Salerno W."/>
            <person name="Parikh A."/>
            <person name="Feasley C.L."/>
            <person name="Dalin E."/>
            <person name="Tu H."/>
            <person name="Huang E."/>
            <person name="Barry K."/>
            <person name="Lindquist E."/>
            <person name="Shapiro H."/>
            <person name="Bruce D."/>
            <person name="Schmutz J."/>
            <person name="Salamov A."/>
            <person name="Fey P."/>
            <person name="Gaudet P."/>
            <person name="Anjard C."/>
            <person name="Babu M.M."/>
            <person name="Basu S."/>
            <person name="Bushmanova Y."/>
            <person name="van der Wel H."/>
            <person name="Katoh-Kurasawa M."/>
            <person name="Dinh C."/>
            <person name="Coutinho P.M."/>
            <person name="Saito T."/>
            <person name="Elias M."/>
            <person name="Schaap P."/>
            <person name="Kay R.R."/>
            <person name="Henrissat B."/>
            <person name="Eichinger L."/>
            <person name="Rivero F."/>
            <person name="Putnam N.H."/>
            <person name="West C.M."/>
            <person name="Loomis W.F."/>
            <person name="Chisholm R.L."/>
            <person name="Shaulsky G."/>
            <person name="Strassmann J.E."/>
            <person name="Queller D.C."/>
            <person name="Kuspa A."/>
            <person name="Grigoriev I.V."/>
        </authorList>
    </citation>
    <scope>NUCLEOTIDE SEQUENCE [LARGE SCALE GENOMIC DNA]</scope>
    <source>
        <strain evidence="2">QSDP1</strain>
    </source>
</reference>
<keyword evidence="2" id="KW-1185">Reference proteome</keyword>
<gene>
    <name evidence="1" type="ORF">DICPUDRAFT_153849</name>
</gene>
<protein>
    <submittedName>
        <fullName evidence="1">Uncharacterized protein</fullName>
    </submittedName>
</protein>
<organism evidence="1 2">
    <name type="scientific">Dictyostelium purpureum</name>
    <name type="common">Slime mold</name>
    <dbReference type="NCBI Taxonomy" id="5786"/>
    <lineage>
        <taxon>Eukaryota</taxon>
        <taxon>Amoebozoa</taxon>
        <taxon>Evosea</taxon>
        <taxon>Eumycetozoa</taxon>
        <taxon>Dictyostelia</taxon>
        <taxon>Dictyosteliales</taxon>
        <taxon>Dictyosteliaceae</taxon>
        <taxon>Dictyostelium</taxon>
    </lineage>
</organism>
<dbReference type="VEuPathDB" id="AmoebaDB:DICPUDRAFT_153849"/>
<dbReference type="RefSeq" id="XP_003289459.1">
    <property type="nucleotide sequence ID" value="XM_003289411.1"/>
</dbReference>
<evidence type="ECO:0000313" key="1">
    <source>
        <dbReference type="EMBL" id="EGC34015.1"/>
    </source>
</evidence>
<accession>F0ZPW6</accession>
<dbReference type="InParanoid" id="F0ZPW6"/>
<proteinExistence type="predicted"/>
<dbReference type="Proteomes" id="UP000001064">
    <property type="component" value="Unassembled WGS sequence"/>
</dbReference>
<dbReference type="GeneID" id="10502497"/>
<name>F0ZPW6_DICPU</name>
<dbReference type="AlphaFoldDB" id="F0ZPW6"/>